<reference evidence="9 10" key="1">
    <citation type="submission" date="2022-04" db="EMBL/GenBank/DDBJ databases">
        <title>Paracoccus sp. YLB-12 draft genome sequence.</title>
        <authorList>
            <person name="Yu L."/>
        </authorList>
    </citation>
    <scope>NUCLEOTIDE SEQUENCE [LARGE SCALE GENOMIC DNA]</scope>
    <source>
        <strain evidence="9 10">YLB-12</strain>
    </source>
</reference>
<evidence type="ECO:0000313" key="10">
    <source>
        <dbReference type="Proteomes" id="UP001320702"/>
    </source>
</evidence>
<keyword evidence="3 7" id="KW-0812">Transmembrane</keyword>
<dbReference type="InterPro" id="IPR003856">
    <property type="entry name" value="LPS_length_determ_N"/>
</dbReference>
<dbReference type="RefSeq" id="WP_260275818.1">
    <property type="nucleotide sequence ID" value="NZ_JANAVZ010000002.1"/>
</dbReference>
<dbReference type="Proteomes" id="UP001320702">
    <property type="component" value="Unassembled WGS sequence"/>
</dbReference>
<gene>
    <name evidence="9" type="ORF">MU516_03530</name>
</gene>
<dbReference type="EMBL" id="JANAVZ010000002">
    <property type="protein sequence ID" value="MCT4331939.1"/>
    <property type="molecule type" value="Genomic_DNA"/>
</dbReference>
<feature type="transmembrane region" description="Helical" evidence="7">
    <location>
        <begin position="356"/>
        <end position="378"/>
    </location>
</feature>
<organism evidence="9 10">
    <name type="scientific">Paracoccus maritimus</name>
    <dbReference type="NCBI Taxonomy" id="2933292"/>
    <lineage>
        <taxon>Bacteria</taxon>
        <taxon>Pseudomonadati</taxon>
        <taxon>Pseudomonadota</taxon>
        <taxon>Alphaproteobacteria</taxon>
        <taxon>Rhodobacterales</taxon>
        <taxon>Paracoccaceae</taxon>
        <taxon>Paracoccus</taxon>
    </lineage>
</organism>
<keyword evidence="6" id="KW-0175">Coiled coil</keyword>
<evidence type="ECO:0000313" key="9">
    <source>
        <dbReference type="EMBL" id="MCT4331939.1"/>
    </source>
</evidence>
<keyword evidence="4 7" id="KW-1133">Transmembrane helix</keyword>
<evidence type="ECO:0000256" key="7">
    <source>
        <dbReference type="SAM" id="Phobius"/>
    </source>
</evidence>
<comment type="caution">
    <text evidence="9">The sequence shown here is derived from an EMBL/GenBank/DDBJ whole genome shotgun (WGS) entry which is preliminary data.</text>
</comment>
<evidence type="ECO:0000256" key="4">
    <source>
        <dbReference type="ARBA" id="ARBA00022989"/>
    </source>
</evidence>
<feature type="coiled-coil region" evidence="6">
    <location>
        <begin position="259"/>
        <end position="324"/>
    </location>
</feature>
<sequence>MGSLGSIGDIVSMLWRRRWIMGTTILAGAAVSYQVAISQPHSYQASAILQIETPRSLSEGPRAGTGGGIPAGYWLQLVQARLMVRENIQTLIDKFDLFSDTPQMTEAIQVEAVRRAFRIEPITSGQYYGNSDQWPGVLRVTATMSTPELAADMANEMARSVLDLNANTQTERTLETLQFYSREEARIAAQINAVEDEMASFRNEHLDVLPTTVLDNRPDEMRTIDGELNEISGELLETRSAYEELVSRGTLSTIEQRQAREIESRIQVLSTREQQLQDRMTEIRASGRRSVNAEAQMQAFERRLVNLREQQAEMSARRAAAETAQRLNVEQEGEQFILLEQAVQPDYPLSSGRKKIMVFGLAGSMMLALAIAVLLEMLKPVLRSAGQMERGTGLRPVVTIPEIREKRSG</sequence>
<evidence type="ECO:0000259" key="8">
    <source>
        <dbReference type="Pfam" id="PF02706"/>
    </source>
</evidence>
<dbReference type="PANTHER" id="PTHR32309">
    <property type="entry name" value="TYROSINE-PROTEIN KINASE"/>
    <property type="match status" value="1"/>
</dbReference>
<dbReference type="InterPro" id="IPR050445">
    <property type="entry name" value="Bact_polysacc_biosynth/exp"/>
</dbReference>
<dbReference type="Pfam" id="PF02706">
    <property type="entry name" value="Wzz"/>
    <property type="match status" value="1"/>
</dbReference>
<comment type="subcellular location">
    <subcellularLocation>
        <location evidence="1">Cell membrane</location>
        <topology evidence="1">Multi-pass membrane protein</topology>
    </subcellularLocation>
</comment>
<feature type="domain" description="Polysaccharide chain length determinant N-terminal" evidence="8">
    <location>
        <begin position="7"/>
        <end position="64"/>
    </location>
</feature>
<keyword evidence="10" id="KW-1185">Reference proteome</keyword>
<dbReference type="PANTHER" id="PTHR32309:SF31">
    <property type="entry name" value="CAPSULAR EXOPOLYSACCHARIDE FAMILY"/>
    <property type="match status" value="1"/>
</dbReference>
<protein>
    <submittedName>
        <fullName evidence="9">Wzz/FepE/Etk N-terminal domain-containing protein</fullName>
    </submittedName>
</protein>
<evidence type="ECO:0000256" key="1">
    <source>
        <dbReference type="ARBA" id="ARBA00004651"/>
    </source>
</evidence>
<keyword evidence="5 7" id="KW-0472">Membrane</keyword>
<proteinExistence type="predicted"/>
<evidence type="ECO:0000256" key="5">
    <source>
        <dbReference type="ARBA" id="ARBA00023136"/>
    </source>
</evidence>
<evidence type="ECO:0000256" key="2">
    <source>
        <dbReference type="ARBA" id="ARBA00022475"/>
    </source>
</evidence>
<evidence type="ECO:0000256" key="3">
    <source>
        <dbReference type="ARBA" id="ARBA00022692"/>
    </source>
</evidence>
<evidence type="ECO:0000256" key="6">
    <source>
        <dbReference type="SAM" id="Coils"/>
    </source>
</evidence>
<accession>A0ABT2K7R1</accession>
<keyword evidence="2" id="KW-1003">Cell membrane</keyword>
<name>A0ABT2K7R1_9RHOB</name>